<proteinExistence type="predicted"/>
<evidence type="ECO:0000313" key="2">
    <source>
        <dbReference type="EMBL" id="TKW67111.1"/>
    </source>
</evidence>
<evidence type="ECO:0000313" key="3">
    <source>
        <dbReference type="Proteomes" id="UP000315344"/>
    </source>
</evidence>
<gene>
    <name evidence="2" type="ORF">DI616_08560</name>
</gene>
<evidence type="ECO:0000256" key="1">
    <source>
        <dbReference type="SAM" id="Phobius"/>
    </source>
</evidence>
<dbReference type="AlphaFoldDB" id="A0A533I8P5"/>
<sequence length="189" mass="21050">MSDELKPTHLRRLWLRLLATMGIVAAVLFSWWLRVEDALTPDQIAPVKLGQPIDMGRSIATPLSLELHRAPGQEDRLVLTARLENVTGETQIAYFGTPPMPPQLVIGKADLPAPDILLKRDGAVLQQLQPRLPEEVELIWTLPAGTVPTEVEIRFAKQLFKYRDNLYGQSSWLGFAPVASLMAAPLVRT</sequence>
<dbReference type="EMBL" id="VAFL01000005">
    <property type="protein sequence ID" value="TKW67111.1"/>
    <property type="molecule type" value="Genomic_DNA"/>
</dbReference>
<keyword evidence="1" id="KW-1133">Transmembrane helix</keyword>
<keyword evidence="1" id="KW-0472">Membrane</keyword>
<feature type="transmembrane region" description="Helical" evidence="1">
    <location>
        <begin position="13"/>
        <end position="33"/>
    </location>
</feature>
<reference evidence="2 3" key="1">
    <citation type="journal article" date="2017" name="Nat. Commun.">
        <title>In situ click chemistry generation of cyclooxygenase-2 inhibitors.</title>
        <authorList>
            <person name="Bhardwaj A."/>
            <person name="Kaur J."/>
            <person name="Wuest M."/>
            <person name="Wuest F."/>
        </authorList>
    </citation>
    <scope>NUCLEOTIDE SEQUENCE [LARGE SCALE GENOMIC DNA]</scope>
    <source>
        <strain evidence="2">S2_012_000_R3_94</strain>
    </source>
</reference>
<keyword evidence="1" id="KW-0812">Transmembrane</keyword>
<name>A0A533I8P5_PARDE</name>
<comment type="caution">
    <text evidence="2">The sequence shown here is derived from an EMBL/GenBank/DDBJ whole genome shotgun (WGS) entry which is preliminary data.</text>
</comment>
<protein>
    <submittedName>
        <fullName evidence="2">Uncharacterized protein</fullName>
    </submittedName>
</protein>
<accession>A0A533I8P5</accession>
<dbReference type="Proteomes" id="UP000315344">
    <property type="component" value="Unassembled WGS sequence"/>
</dbReference>
<organism evidence="2 3">
    <name type="scientific">Paracoccus denitrificans</name>
    <dbReference type="NCBI Taxonomy" id="266"/>
    <lineage>
        <taxon>Bacteria</taxon>
        <taxon>Pseudomonadati</taxon>
        <taxon>Pseudomonadota</taxon>
        <taxon>Alphaproteobacteria</taxon>
        <taxon>Rhodobacterales</taxon>
        <taxon>Paracoccaceae</taxon>
        <taxon>Paracoccus</taxon>
    </lineage>
</organism>